<dbReference type="Pfam" id="PF00145">
    <property type="entry name" value="DNA_methylase"/>
    <property type="match status" value="1"/>
</dbReference>
<dbReference type="InterPro" id="IPR001525">
    <property type="entry name" value="C5_MeTfrase"/>
</dbReference>
<reference evidence="8 9" key="1">
    <citation type="submission" date="2024-09" db="EMBL/GenBank/DDBJ databases">
        <title>Floridaenema gen nov. (Aerosakkonemataceae, Aerosakkonematales ord. nov., Cyanobacteria) from benthic tropical and subtropical fresh waters, with the description of four new species.</title>
        <authorList>
            <person name="Moretto J.A."/>
            <person name="Berthold D.E."/>
            <person name="Lefler F.W."/>
            <person name="Huang I.-S."/>
            <person name="Laughinghouse H. IV."/>
        </authorList>
    </citation>
    <scope>NUCLEOTIDE SEQUENCE [LARGE SCALE GENOMIC DNA]</scope>
    <source>
        <strain evidence="8 9">BLCC-F167</strain>
    </source>
</reference>
<dbReference type="EMBL" id="JBHFNT010000007">
    <property type="protein sequence ID" value="MFB2833025.1"/>
    <property type="molecule type" value="Genomic_DNA"/>
</dbReference>
<dbReference type="EC" id="2.1.1.37" evidence="1"/>
<dbReference type="RefSeq" id="WP_413275498.1">
    <property type="nucleotide sequence ID" value="NZ_JBHFNT010000007.1"/>
</dbReference>
<gene>
    <name evidence="8" type="ORF">ACE1CA_00670</name>
</gene>
<dbReference type="PANTHER" id="PTHR46098:SF1">
    <property type="entry name" value="TRNA (CYTOSINE(38)-C(5))-METHYLTRANSFERASE"/>
    <property type="match status" value="1"/>
</dbReference>
<evidence type="ECO:0000256" key="5">
    <source>
        <dbReference type="ARBA" id="ARBA00022747"/>
    </source>
</evidence>
<keyword evidence="5" id="KW-0680">Restriction system</keyword>
<protein>
    <recommendedName>
        <fullName evidence="1">DNA (cytosine-5-)-methyltransferase</fullName>
        <ecNumber evidence="1">2.1.1.37</ecNumber>
    </recommendedName>
</protein>
<keyword evidence="2 6" id="KW-0489">Methyltransferase</keyword>
<comment type="similarity">
    <text evidence="6">Belongs to the class I-like SAM-binding methyltransferase superfamily. C5-methyltransferase family.</text>
</comment>
<evidence type="ECO:0000256" key="1">
    <source>
        <dbReference type="ARBA" id="ARBA00011975"/>
    </source>
</evidence>
<feature type="coiled-coil region" evidence="7">
    <location>
        <begin position="765"/>
        <end position="832"/>
    </location>
</feature>
<keyword evidence="3 6" id="KW-0808">Transferase</keyword>
<keyword evidence="7" id="KW-0175">Coiled coil</keyword>
<dbReference type="InterPro" id="IPR050750">
    <property type="entry name" value="C5-MTase"/>
</dbReference>
<feature type="active site" evidence="6">
    <location>
        <position position="119"/>
    </location>
</feature>
<evidence type="ECO:0000256" key="3">
    <source>
        <dbReference type="ARBA" id="ARBA00022679"/>
    </source>
</evidence>
<dbReference type="Gene3D" id="3.90.120.10">
    <property type="entry name" value="DNA Methylase, subunit A, domain 2"/>
    <property type="match status" value="1"/>
</dbReference>
<dbReference type="PROSITE" id="PS51679">
    <property type="entry name" value="SAM_MT_C5"/>
    <property type="match status" value="1"/>
</dbReference>
<evidence type="ECO:0000256" key="4">
    <source>
        <dbReference type="ARBA" id="ARBA00022691"/>
    </source>
</evidence>
<dbReference type="InterPro" id="IPR029063">
    <property type="entry name" value="SAM-dependent_MTases_sf"/>
</dbReference>
<dbReference type="PANTHER" id="PTHR46098">
    <property type="entry name" value="TRNA (CYTOSINE(38)-C(5))-METHYLTRANSFERASE"/>
    <property type="match status" value="1"/>
</dbReference>
<keyword evidence="9" id="KW-1185">Reference proteome</keyword>
<evidence type="ECO:0000313" key="8">
    <source>
        <dbReference type="EMBL" id="MFB2833025.1"/>
    </source>
</evidence>
<sequence>MKYAQCTSEHDSSDGSITVQSHHAWATAPKPLLPENAPTAGYLCGGGGIFSAGFYIAGINSIWNIDWDPNDPKLSNAIANIYEQNFGYLVIRQTLQKVVATNKLTNLQPPDILVLTQPCKHLSRSNPKAKETSSDISTAEAAVIALETFMSPVFVVENVPEYQHSTSWSIIKSALTRLGYSYYTQIVNTADYGVPQERHRFIAIAFRGSKEESTLYELRATQPSVGWYEAIADLLPTLEDIEPTATQLQRIATLPTHLLQQPLLIERVGAWGNPKVRLPEEPSWTIRKSIWIDQRHNSRANAINIRLPDGSWKNLGIRGAARLMTLPDWFTLPEAAWIAGSALGNGVPCLLATAIANAVKPLLVKSSLEESTHVTEQILLSKEVEVAPIVPEPTSNKQKKAIAILTQNQANGSITMPSTTQLEATNLLQDFSFADSTTNDIVELAKEVVQLGNAHAATFAHLKEQSLELGEKLRQLEAALGETQFQKLLKHCFPKELARYFRNLTAQAKLIVKFPNLQQHILNLPICHAALLLAGTESQVEAITTSETKWTISLIKERLASTSEQAIEATLSPGSPVVFLNKIGLLLSEENELLSIRNFGDGEIYQQSVDEVRALDKDTFDEFLNLLATIAGLNEQLNEALLTDDSRTHNDIEAKLGKLAKCKRSLMNQLALTDENISCLTAAIDKSLSLRCLAQEDINRAFRIYNITDTDAVLAKANLLARLRVKDELNPQPTIAELIIAIATYLHKPTTKHGGGGIPITTREYNELIELVQQQNQTIAALKTEITEHQENAAPIDTNAIADELTTLRQKLTQYQQLIASQEQQIKALQKQVQSSVSSVTTDETVTTNGTDTIEPGTVVKIIKHPIHAGKLGLFTGATIVNDWRFAEPVAVGKIVLMPGTKWHFPLEINNYSECIERSNLTLEQYRQLVELELIADECKKVKEELSGSQDAITEAVYQLGKCLALANKTGWDDCGNFTDEYGKTLTGTTALRTCTTAIAELLDELCCQF</sequence>
<evidence type="ECO:0000313" key="9">
    <source>
        <dbReference type="Proteomes" id="UP001576780"/>
    </source>
</evidence>
<accession>A0ABV4WD62</accession>
<dbReference type="GO" id="GO:0032259">
    <property type="term" value="P:methylation"/>
    <property type="evidence" value="ECO:0007669"/>
    <property type="project" value="UniProtKB-KW"/>
</dbReference>
<proteinExistence type="inferred from homology"/>
<evidence type="ECO:0000256" key="2">
    <source>
        <dbReference type="ARBA" id="ARBA00022603"/>
    </source>
</evidence>
<dbReference type="GO" id="GO:0008168">
    <property type="term" value="F:methyltransferase activity"/>
    <property type="evidence" value="ECO:0007669"/>
    <property type="project" value="UniProtKB-KW"/>
</dbReference>
<organism evidence="8 9">
    <name type="scientific">Floridaenema evergladense BLCC-F167</name>
    <dbReference type="NCBI Taxonomy" id="3153639"/>
    <lineage>
        <taxon>Bacteria</taxon>
        <taxon>Bacillati</taxon>
        <taxon>Cyanobacteriota</taxon>
        <taxon>Cyanophyceae</taxon>
        <taxon>Oscillatoriophycideae</taxon>
        <taxon>Aerosakkonematales</taxon>
        <taxon>Aerosakkonemataceae</taxon>
        <taxon>Floridanema</taxon>
        <taxon>Floridanema evergladense</taxon>
    </lineage>
</organism>
<comment type="caution">
    <text evidence="8">The sequence shown here is derived from an EMBL/GenBank/DDBJ whole genome shotgun (WGS) entry which is preliminary data.</text>
</comment>
<dbReference type="Proteomes" id="UP001576780">
    <property type="component" value="Unassembled WGS sequence"/>
</dbReference>
<evidence type="ECO:0000256" key="6">
    <source>
        <dbReference type="PROSITE-ProRule" id="PRU01016"/>
    </source>
</evidence>
<dbReference type="Gene3D" id="3.40.50.150">
    <property type="entry name" value="Vaccinia Virus protein VP39"/>
    <property type="match status" value="1"/>
</dbReference>
<dbReference type="SUPFAM" id="SSF53335">
    <property type="entry name" value="S-adenosyl-L-methionine-dependent methyltransferases"/>
    <property type="match status" value="1"/>
</dbReference>
<evidence type="ECO:0000256" key="7">
    <source>
        <dbReference type="SAM" id="Coils"/>
    </source>
</evidence>
<name>A0ABV4WD62_9CYAN</name>
<keyword evidence="4 6" id="KW-0949">S-adenosyl-L-methionine</keyword>